<gene>
    <name evidence="2" type="ORF">BP5553_03981</name>
</gene>
<name>A0A370TVU2_9HELO</name>
<proteinExistence type="predicted"/>
<evidence type="ECO:0000259" key="1">
    <source>
        <dbReference type="Pfam" id="PF11563"/>
    </source>
</evidence>
<evidence type="ECO:0000313" key="3">
    <source>
        <dbReference type="Proteomes" id="UP000254866"/>
    </source>
</evidence>
<organism evidence="2 3">
    <name type="scientific">Venustampulla echinocandica</name>
    <dbReference type="NCBI Taxonomy" id="2656787"/>
    <lineage>
        <taxon>Eukaryota</taxon>
        <taxon>Fungi</taxon>
        <taxon>Dikarya</taxon>
        <taxon>Ascomycota</taxon>
        <taxon>Pezizomycotina</taxon>
        <taxon>Leotiomycetes</taxon>
        <taxon>Helotiales</taxon>
        <taxon>Pleuroascaceae</taxon>
        <taxon>Venustampulla</taxon>
    </lineage>
</organism>
<dbReference type="GO" id="GO:0020037">
    <property type="term" value="F:heme binding"/>
    <property type="evidence" value="ECO:0007669"/>
    <property type="project" value="InterPro"/>
</dbReference>
<evidence type="ECO:0000313" key="2">
    <source>
        <dbReference type="EMBL" id="RDL39641.1"/>
    </source>
</evidence>
<dbReference type="PANTHER" id="PTHR42071:SF1">
    <property type="entry name" value="GLOBIN-SENSOR DOMAIN-CONTAINING PROTEIN"/>
    <property type="match status" value="1"/>
</dbReference>
<protein>
    <recommendedName>
        <fullName evidence="1">Globin-sensor domain-containing protein</fullName>
    </recommendedName>
</protein>
<dbReference type="Proteomes" id="UP000254866">
    <property type="component" value="Unassembled WGS sequence"/>
</dbReference>
<keyword evidence="3" id="KW-1185">Reference proteome</keyword>
<reference evidence="2 3" key="1">
    <citation type="journal article" date="2018" name="IMA Fungus">
        <title>IMA Genome-F 9: Draft genome sequence of Annulohypoxylon stygium, Aspergillus mulundensis, Berkeleyomyces basicola (syn. Thielaviopsis basicola), Ceratocystis smalleyi, two Cercospora beticola strains, Coleophoma cylindrospora, Fusarium fracticaudum, Phialophora cf. hyalina, and Morchella septimelata.</title>
        <authorList>
            <person name="Wingfield B.D."/>
            <person name="Bills G.F."/>
            <person name="Dong Y."/>
            <person name="Huang W."/>
            <person name="Nel W.J."/>
            <person name="Swalarsk-Parry B.S."/>
            <person name="Vaghefi N."/>
            <person name="Wilken P.M."/>
            <person name="An Z."/>
            <person name="de Beer Z.W."/>
            <person name="De Vos L."/>
            <person name="Chen L."/>
            <person name="Duong T.A."/>
            <person name="Gao Y."/>
            <person name="Hammerbacher A."/>
            <person name="Kikkert J.R."/>
            <person name="Li Y."/>
            <person name="Li H."/>
            <person name="Li K."/>
            <person name="Li Q."/>
            <person name="Liu X."/>
            <person name="Ma X."/>
            <person name="Naidoo K."/>
            <person name="Pethybridge S.J."/>
            <person name="Sun J."/>
            <person name="Steenkamp E.T."/>
            <person name="van der Nest M.A."/>
            <person name="van Wyk S."/>
            <person name="Wingfield M.J."/>
            <person name="Xiong C."/>
            <person name="Yue Q."/>
            <person name="Zhang X."/>
        </authorList>
    </citation>
    <scope>NUCLEOTIDE SEQUENCE [LARGE SCALE GENOMIC DNA]</scope>
    <source>
        <strain evidence="2 3">BP 5553</strain>
    </source>
</reference>
<dbReference type="GeneID" id="43596830"/>
<dbReference type="EMBL" id="NPIC01000002">
    <property type="protein sequence ID" value="RDL39641.1"/>
    <property type="molecule type" value="Genomic_DNA"/>
</dbReference>
<feature type="domain" description="Globin-sensor" evidence="1">
    <location>
        <begin position="15"/>
        <end position="201"/>
    </location>
</feature>
<comment type="caution">
    <text evidence="2">The sequence shown here is derived from an EMBL/GenBank/DDBJ whole genome shotgun (WGS) entry which is preliminary data.</text>
</comment>
<dbReference type="InterPro" id="IPR012292">
    <property type="entry name" value="Globin/Proto"/>
</dbReference>
<dbReference type="Pfam" id="PF11563">
    <property type="entry name" value="Protoglobin"/>
    <property type="match status" value="1"/>
</dbReference>
<accession>A0A370TVU2</accession>
<dbReference type="RefSeq" id="XP_031872297.1">
    <property type="nucleotide sequence ID" value="XM_032012604.1"/>
</dbReference>
<dbReference type="AlphaFoldDB" id="A0A370TVU2"/>
<dbReference type="PANTHER" id="PTHR42071">
    <property type="entry name" value="PROTOGLOBIN DOMAIN-CONTAINING PROTEIN"/>
    <property type="match status" value="1"/>
</dbReference>
<dbReference type="Gene3D" id="1.10.490.10">
    <property type="entry name" value="Globins"/>
    <property type="match status" value="1"/>
</dbReference>
<sequence length="233" mass="26190">MQHVSASTLNNSLPDRIAYLSSFLNFTEKDGEALRAAKPLVAPLIPAVLDAVYEKLLSYDITAQAFVPRNTGYEGETVNNVGELTMEHPQIAMRRDFLKNYLVRLVSTSDISPTSSFWTYLNNVGTMHTGKPGFKHRRNRPDLKVDYIHMGALLGYVQDILIDAVMDMDIDLATKSNVLRALNKMLWIQNDLFARHYIPSEKAEERQGENGVDAVHHVEHHAEGGVACPFSRH</sequence>
<dbReference type="InterPro" id="IPR044398">
    <property type="entry name" value="Globin-sensor_dom"/>
</dbReference>
<dbReference type="OrthoDB" id="10027058at2759"/>
<dbReference type="GO" id="GO:0019825">
    <property type="term" value="F:oxygen binding"/>
    <property type="evidence" value="ECO:0007669"/>
    <property type="project" value="InterPro"/>
</dbReference>